<evidence type="ECO:0000313" key="2">
    <source>
        <dbReference type="RefSeq" id="XP_006822521.1"/>
    </source>
</evidence>
<dbReference type="Proteomes" id="UP000694865">
    <property type="component" value="Unplaced"/>
</dbReference>
<keyword evidence="1" id="KW-1185">Reference proteome</keyword>
<name>A0ABM0MR80_SACKO</name>
<gene>
    <name evidence="2" type="primary">LOC102809990</name>
</gene>
<protein>
    <submittedName>
        <fullName evidence="2">Uncharacterized protein LOC102809990</fullName>
    </submittedName>
</protein>
<sequence length="426" mass="49530">MRVPVMIERASEFSLFRCILLKKIVDKLKTYLKMSEDQGKLLQAVTKLRNLIDRGKLVLVIGEGASILPQPATIDDWWTLFPNLQNENVADILITKEQSYLGKQQHGQSRFHSVLRALGKFPLIITTNLDELLERFLWNNGTDGEKMCLNQIAKLKNCWSNYHRGFIVKCFGDSGFQTRASESHKEYFYSLCEKQSCDENSKFIRQLFDECSVLFLGVDADHPLYQRFINKFAVSAKTTHYIFKQGESNERTFQQHGSLLKLTVDLEIWEFAQHLSSGKGIQNIDDIQHGKIYEISFLATQRESYLKQQLLLEQHATEIAYHTTNITNALTTDELLEKAFRPSLVNIYKKDPFGSFSDNTVDKCLEAMHKRKQHLIQAINNGIKVIAVFSMKKCWRKSTLPNRRMKRRERWLFENTHRLFYCAIPS</sequence>
<dbReference type="GeneID" id="102809990"/>
<accession>A0ABM0MR80</accession>
<dbReference type="Pfam" id="PF13289">
    <property type="entry name" value="SIR2_2"/>
    <property type="match status" value="1"/>
</dbReference>
<proteinExistence type="predicted"/>
<evidence type="ECO:0000313" key="1">
    <source>
        <dbReference type="Proteomes" id="UP000694865"/>
    </source>
</evidence>
<reference evidence="2" key="1">
    <citation type="submission" date="2025-08" db="UniProtKB">
        <authorList>
            <consortium name="RefSeq"/>
        </authorList>
    </citation>
    <scope>IDENTIFICATION</scope>
    <source>
        <tissue evidence="2">Testes</tissue>
    </source>
</reference>
<dbReference type="RefSeq" id="XP_006822521.1">
    <property type="nucleotide sequence ID" value="XM_006822458.1"/>
</dbReference>
<organism evidence="1 2">
    <name type="scientific">Saccoglossus kowalevskii</name>
    <name type="common">Acorn worm</name>
    <dbReference type="NCBI Taxonomy" id="10224"/>
    <lineage>
        <taxon>Eukaryota</taxon>
        <taxon>Metazoa</taxon>
        <taxon>Hemichordata</taxon>
        <taxon>Enteropneusta</taxon>
        <taxon>Harrimaniidae</taxon>
        <taxon>Saccoglossus</taxon>
    </lineage>
</organism>